<feature type="region of interest" description="Disordered" evidence="1">
    <location>
        <begin position="99"/>
        <end position="247"/>
    </location>
</feature>
<evidence type="ECO:0000313" key="2">
    <source>
        <dbReference type="EMBL" id="BAX95053.1"/>
    </source>
</evidence>
<evidence type="ECO:0000256" key="1">
    <source>
        <dbReference type="SAM" id="MobiDB-lite"/>
    </source>
</evidence>
<feature type="compositionally biased region" description="Polar residues" evidence="1">
    <location>
        <begin position="147"/>
        <end position="169"/>
    </location>
</feature>
<accession>A0A1Z4EPX0</accession>
<feature type="compositionally biased region" description="Low complexity" evidence="1">
    <location>
        <begin position="170"/>
        <end position="184"/>
    </location>
</feature>
<reference evidence="3" key="1">
    <citation type="submission" date="2017-06" db="EMBL/GenBank/DDBJ databases">
        <title>Complete Genome Sequence of Mycobacterium shigaense.</title>
        <authorList>
            <person name="Fukano H."/>
            <person name="Yoshida M."/>
            <person name="Kazumi Y."/>
            <person name="Ogura Y."/>
            <person name="Mitarai S."/>
            <person name="Hayashi T."/>
            <person name="Hoshino Y."/>
        </authorList>
    </citation>
    <scope>NUCLEOTIDE SEQUENCE [LARGE SCALE GENOMIC DNA]</scope>
    <source>
        <strain evidence="3">UN-152</strain>
    </source>
</reference>
<gene>
    <name evidence="2" type="primary">espJ</name>
    <name evidence="2" type="ORF">MSG_04947</name>
</gene>
<proteinExistence type="predicted"/>
<feature type="compositionally biased region" description="Basic and acidic residues" evidence="1">
    <location>
        <begin position="188"/>
        <end position="205"/>
    </location>
</feature>
<keyword evidence="3" id="KW-1185">Reference proteome</keyword>
<protein>
    <submittedName>
        <fullName evidence="2">ESX-1 secretion-associated protein EspJ</fullName>
    </submittedName>
</protein>
<dbReference type="EMBL" id="AP018164">
    <property type="protein sequence ID" value="BAX95053.1"/>
    <property type="molecule type" value="Genomic_DNA"/>
</dbReference>
<organism evidence="2 3">
    <name type="scientific">Mycobacterium shigaense</name>
    <dbReference type="NCBI Taxonomy" id="722731"/>
    <lineage>
        <taxon>Bacteria</taxon>
        <taxon>Bacillati</taxon>
        <taxon>Actinomycetota</taxon>
        <taxon>Actinomycetes</taxon>
        <taxon>Mycobacteriales</taxon>
        <taxon>Mycobacteriaceae</taxon>
        <taxon>Mycobacterium</taxon>
        <taxon>Mycobacterium simiae complex</taxon>
    </lineage>
</organism>
<dbReference type="Proteomes" id="UP000217736">
    <property type="component" value="Chromosome"/>
</dbReference>
<dbReference type="KEGG" id="mshg:MSG_04947"/>
<dbReference type="AlphaFoldDB" id="A0A1Z4EPX0"/>
<feature type="compositionally biased region" description="Low complexity" evidence="1">
    <location>
        <begin position="104"/>
        <end position="121"/>
    </location>
</feature>
<feature type="compositionally biased region" description="Basic and acidic residues" evidence="1">
    <location>
        <begin position="122"/>
        <end position="136"/>
    </location>
</feature>
<name>A0A1Z4EPX0_9MYCO</name>
<evidence type="ECO:0000313" key="3">
    <source>
        <dbReference type="Proteomes" id="UP000217736"/>
    </source>
</evidence>
<sequence>MSEPLVVDPARLKTSGITLRDQVLPAAPPPISTTGSDSVSAAINVTMPIIESPVTAGLSDVQAAFENTGSKIVAAADKYAETDQLLGAHVATVQFLGAGDSTHAPTEQPARAATARTPATPDDAKGDKKDDNKDAGQKPAPAPNPIDFSQVSAMMQGMQPISQGMQGVMSSVQQAGSAANAGASPPKLADETKRDGSTKPDEKPSGEAQLVDATTADGAASGGQGAGSAPVQPTTGDRPTAAPAETA</sequence>